<dbReference type="Pfam" id="PF08238">
    <property type="entry name" value="Sel1"/>
    <property type="match status" value="5"/>
</dbReference>
<dbReference type="EMBL" id="JAICCE010000019">
    <property type="protein sequence ID" value="KAG9263774.1"/>
    <property type="molecule type" value="Genomic_DNA"/>
</dbReference>
<organism evidence="2 3">
    <name type="scientific">Astyanax mexicanus</name>
    <name type="common">Blind cave fish</name>
    <name type="synonym">Astyanax fasciatus mexicanus</name>
    <dbReference type="NCBI Taxonomy" id="7994"/>
    <lineage>
        <taxon>Eukaryota</taxon>
        <taxon>Metazoa</taxon>
        <taxon>Chordata</taxon>
        <taxon>Craniata</taxon>
        <taxon>Vertebrata</taxon>
        <taxon>Euteleostomi</taxon>
        <taxon>Actinopterygii</taxon>
        <taxon>Neopterygii</taxon>
        <taxon>Teleostei</taxon>
        <taxon>Ostariophysi</taxon>
        <taxon>Characiformes</taxon>
        <taxon>Characoidei</taxon>
        <taxon>Acestrorhamphidae</taxon>
        <taxon>Acestrorhamphinae</taxon>
        <taxon>Astyanax</taxon>
    </lineage>
</organism>
<dbReference type="AlphaFoldDB" id="A0A8T2KY46"/>
<protein>
    <submittedName>
        <fullName evidence="2">Death ligand signal enhancer isoform X1</fullName>
    </submittedName>
</protein>
<evidence type="ECO:0000313" key="2">
    <source>
        <dbReference type="EMBL" id="KAG9263774.1"/>
    </source>
</evidence>
<sequence length="534" mass="57295">MWRVHGLLGRVLSRCHGNGPLRISNGHHVEDEVISSSTVLSGGRHGLDSSSQRGEDGEQKKNRRRRRTSQFCYAGLARYSALDAVGWGAAAVLFMQLCRRIHSQFSSVGDQNPGPARLRESGLIHKCSYRVLLDILSRQDVLPGGVSVLFLKGALPSPDQRSSSSSDGDAGVDGGVDGVEGGADGVNGAQNFSSSSNTEPSPDLQPSHPHHHQQGVTLSYSATVESSAEFDVLGAAGRDQSEESRARAAGLDEAVQNLRDVMDHSVPIILNIMGLESVKVGDYETAFECFLASAQQDYSKAQFNTGVCYERGRGVHKDLSKALQYYRRAAAAGHRQAQYRCAKLLLNSRGRSDSDTATAHSLLHKAAAAGLTEAQLYLGVVLSEEAESDGGECVQYFRMAAESGDSTGLLFLGQCYERGLGVPQCFSSALSLYQQAAAKGNQKAKNTLRDLHSREVLRSIRSAPCLSILDQLHLTAMFPQVSEEAGPAPKQQTNWPTQPLPHSWSTGDLLAPPPFPVRDVNSNGSSGGWIIGVG</sequence>
<feature type="compositionally biased region" description="Polar residues" evidence="1">
    <location>
        <begin position="190"/>
        <end position="200"/>
    </location>
</feature>
<feature type="region of interest" description="Disordered" evidence="1">
    <location>
        <begin position="155"/>
        <end position="215"/>
    </location>
</feature>
<gene>
    <name evidence="2" type="primary">DELE1</name>
    <name evidence="2" type="ORF">AMEX_G21912</name>
</gene>
<dbReference type="SMART" id="SM00671">
    <property type="entry name" value="SEL1"/>
    <property type="match status" value="4"/>
</dbReference>
<dbReference type="OrthoDB" id="2384430at2759"/>
<evidence type="ECO:0000256" key="1">
    <source>
        <dbReference type="SAM" id="MobiDB-lite"/>
    </source>
</evidence>
<dbReference type="SUPFAM" id="SSF81901">
    <property type="entry name" value="HCP-like"/>
    <property type="match status" value="1"/>
</dbReference>
<dbReference type="GO" id="GO:0008625">
    <property type="term" value="P:extrinsic apoptotic signaling pathway via death domain receptors"/>
    <property type="evidence" value="ECO:0007669"/>
    <property type="project" value="TreeGrafter"/>
</dbReference>
<dbReference type="InterPro" id="IPR011990">
    <property type="entry name" value="TPR-like_helical_dom_sf"/>
</dbReference>
<comment type="caution">
    <text evidence="2">The sequence shown here is derived from an EMBL/GenBank/DDBJ whole genome shotgun (WGS) entry which is preliminary data.</text>
</comment>
<evidence type="ECO:0000313" key="3">
    <source>
        <dbReference type="Proteomes" id="UP000752171"/>
    </source>
</evidence>
<dbReference type="InterPro" id="IPR052748">
    <property type="entry name" value="ISR_Activator"/>
</dbReference>
<feature type="compositionally biased region" description="Gly residues" evidence="1">
    <location>
        <begin position="171"/>
        <end position="185"/>
    </location>
</feature>
<dbReference type="PANTHER" id="PTHR45011">
    <property type="entry name" value="DAP3-BINDING CELL DEATH ENHANCER 1"/>
    <property type="match status" value="1"/>
</dbReference>
<dbReference type="Proteomes" id="UP000752171">
    <property type="component" value="Unassembled WGS sequence"/>
</dbReference>
<accession>A0A8T2KY46</accession>
<dbReference type="GO" id="GO:0005739">
    <property type="term" value="C:mitochondrion"/>
    <property type="evidence" value="ECO:0007669"/>
    <property type="project" value="TreeGrafter"/>
</dbReference>
<dbReference type="Gene3D" id="1.25.40.10">
    <property type="entry name" value="Tetratricopeptide repeat domain"/>
    <property type="match status" value="1"/>
</dbReference>
<reference evidence="2 3" key="1">
    <citation type="submission" date="2021-07" db="EMBL/GenBank/DDBJ databases">
        <authorList>
            <person name="Imarazene B."/>
            <person name="Zahm M."/>
            <person name="Klopp C."/>
            <person name="Cabau C."/>
            <person name="Beille S."/>
            <person name="Jouanno E."/>
            <person name="Castinel A."/>
            <person name="Lluch J."/>
            <person name="Gil L."/>
            <person name="Kuchtly C."/>
            <person name="Lopez Roques C."/>
            <person name="Donnadieu C."/>
            <person name="Parrinello H."/>
            <person name="Journot L."/>
            <person name="Du K."/>
            <person name="Schartl M."/>
            <person name="Retaux S."/>
            <person name="Guiguen Y."/>
        </authorList>
    </citation>
    <scope>NUCLEOTIDE SEQUENCE [LARGE SCALE GENOMIC DNA]</scope>
    <source>
        <strain evidence="2">Pach_M1</strain>
        <tissue evidence="2">Testis</tissue>
    </source>
</reference>
<name>A0A8T2KY46_ASTMX</name>
<proteinExistence type="predicted"/>
<dbReference type="InterPro" id="IPR006597">
    <property type="entry name" value="Sel1-like"/>
</dbReference>
<dbReference type="PANTHER" id="PTHR45011:SF1">
    <property type="entry name" value="DAP3-BINDING CELL DEATH ENHANCER 1"/>
    <property type="match status" value="1"/>
</dbReference>
<feature type="region of interest" description="Disordered" evidence="1">
    <location>
        <begin position="36"/>
        <end position="64"/>
    </location>
</feature>